<accession>A0AAN6IHT2</accession>
<evidence type="ECO:0000313" key="3">
    <source>
        <dbReference type="Proteomes" id="UP001203852"/>
    </source>
</evidence>
<dbReference type="AlphaFoldDB" id="A0AAN6IHT2"/>
<name>A0AAN6IHT2_9EURO</name>
<evidence type="ECO:0000256" key="1">
    <source>
        <dbReference type="SAM" id="MobiDB-lite"/>
    </source>
</evidence>
<gene>
    <name evidence="2" type="ORF">EDD36DRAFT_460229</name>
</gene>
<feature type="region of interest" description="Disordered" evidence="1">
    <location>
        <begin position="283"/>
        <end position="391"/>
    </location>
</feature>
<organism evidence="2 3">
    <name type="scientific">Exophiala viscosa</name>
    <dbReference type="NCBI Taxonomy" id="2486360"/>
    <lineage>
        <taxon>Eukaryota</taxon>
        <taxon>Fungi</taxon>
        <taxon>Dikarya</taxon>
        <taxon>Ascomycota</taxon>
        <taxon>Pezizomycotina</taxon>
        <taxon>Eurotiomycetes</taxon>
        <taxon>Chaetothyriomycetidae</taxon>
        <taxon>Chaetothyriales</taxon>
        <taxon>Herpotrichiellaceae</taxon>
        <taxon>Exophiala</taxon>
    </lineage>
</organism>
<feature type="compositionally biased region" description="Polar residues" evidence="1">
    <location>
        <begin position="168"/>
        <end position="199"/>
    </location>
</feature>
<feature type="compositionally biased region" description="Polar residues" evidence="1">
    <location>
        <begin position="209"/>
        <end position="225"/>
    </location>
</feature>
<keyword evidence="3" id="KW-1185">Reference proteome</keyword>
<comment type="caution">
    <text evidence="2">The sequence shown here is derived from an EMBL/GenBank/DDBJ whole genome shotgun (WGS) entry which is preliminary data.</text>
</comment>
<feature type="region of interest" description="Disordered" evidence="1">
    <location>
        <begin position="137"/>
        <end position="267"/>
    </location>
</feature>
<sequence>MDPTTIAGALFSGLNAIVKGVSYGAHFVDVPKEVTQLQQNIQTADQSINTAKRLVRLKTHYLNPHLVKESQSSIDAVENVLRHVRDSIEDCRKDLEVKNTVSVKNRAIWVLDILRLEMASPHPVVLVGGVPFAPDHGDAHGDPVRDPTTSSLRSKPSFARSPSKRWLGSTSTFDLNSSANSSRVNLRSMKSNSSMTLTPESGHAFRPMMSNSSITLTSESKNYFDSGSGPRIGDGDEGYQSDDGLSTHSSRLGQSHNHQSAKPTDTDVSISFVAGSGLSIDLDDRRTPIPQSGSRVYSRSGHSYVSESVGPTIGSSHREVPRAHNLYELPGSYPSPDPTPPSARTDPFASNNPWRQTVSYELPTPDSGWESTRDRRKRSSLHPMVEDEHDTVGELSDASFLSPSVTAPASMMTAGPGAHSSTIIDGVPLLSAYEQKRLRRRRRSDFIN</sequence>
<proteinExistence type="predicted"/>
<evidence type="ECO:0000313" key="2">
    <source>
        <dbReference type="EMBL" id="KAI1618592.1"/>
    </source>
</evidence>
<feature type="compositionally biased region" description="Polar residues" evidence="1">
    <location>
        <begin position="243"/>
        <end position="267"/>
    </location>
</feature>
<reference evidence="2" key="1">
    <citation type="journal article" date="2022" name="bioRxiv">
        <title>Deciphering the potential niche of two novel black yeast fungi from a biological soil crust based on their genomes, phenotypes, and melanin regulation.</title>
        <authorList>
            <consortium name="DOE Joint Genome Institute"/>
            <person name="Carr E.C."/>
            <person name="Barton Q."/>
            <person name="Grambo S."/>
            <person name="Sullivan M."/>
            <person name="Renfro C.M."/>
            <person name="Kuo A."/>
            <person name="Pangilinan J."/>
            <person name="Lipzen A."/>
            <person name="Keymanesh K."/>
            <person name="Savage E."/>
            <person name="Barry K."/>
            <person name="Grigoriev I.V."/>
            <person name="Riekhof W.R."/>
            <person name="Harris S.S."/>
        </authorList>
    </citation>
    <scope>NUCLEOTIDE SEQUENCE</scope>
    <source>
        <strain evidence="2">JF 03-4F</strain>
    </source>
</reference>
<dbReference type="Proteomes" id="UP001203852">
    <property type="component" value="Unassembled WGS sequence"/>
</dbReference>
<feature type="compositionally biased region" description="Polar residues" evidence="1">
    <location>
        <begin position="348"/>
        <end position="359"/>
    </location>
</feature>
<protein>
    <recommendedName>
        <fullName evidence="4">Fungal N-terminal domain-containing protein</fullName>
    </recommendedName>
</protein>
<feature type="compositionally biased region" description="Polar residues" evidence="1">
    <location>
        <begin position="289"/>
        <end position="306"/>
    </location>
</feature>
<evidence type="ECO:0008006" key="4">
    <source>
        <dbReference type="Google" id="ProtNLM"/>
    </source>
</evidence>
<dbReference type="EMBL" id="MU404350">
    <property type="protein sequence ID" value="KAI1618592.1"/>
    <property type="molecule type" value="Genomic_DNA"/>
</dbReference>